<organism evidence="2 3">
    <name type="scientific">Halalkalicoccus paucihalophilus</name>
    <dbReference type="NCBI Taxonomy" id="1008153"/>
    <lineage>
        <taxon>Archaea</taxon>
        <taxon>Methanobacteriati</taxon>
        <taxon>Methanobacteriota</taxon>
        <taxon>Stenosarchaea group</taxon>
        <taxon>Halobacteria</taxon>
        <taxon>Halobacteriales</taxon>
        <taxon>Halococcaceae</taxon>
        <taxon>Halalkalicoccus</taxon>
    </lineage>
</organism>
<evidence type="ECO:0000313" key="2">
    <source>
        <dbReference type="EMBL" id="KYH26115.1"/>
    </source>
</evidence>
<dbReference type="EMBL" id="LTAZ01000004">
    <property type="protein sequence ID" value="KYH26115.1"/>
    <property type="molecule type" value="Genomic_DNA"/>
</dbReference>
<sequence>MTPELVSRPEEPTATTNDPSERGTCPYCGATAINVQGLLDCPECGF</sequence>
<accession>A0A151AEW0</accession>
<reference evidence="2 3" key="1">
    <citation type="submission" date="2016-02" db="EMBL/GenBank/DDBJ databases">
        <title>Genome sequence of Halalkalicoccus paucihalophilus DSM 24557.</title>
        <authorList>
            <person name="Poehlein A."/>
            <person name="Daniel R."/>
        </authorList>
    </citation>
    <scope>NUCLEOTIDE SEQUENCE [LARGE SCALE GENOMIC DNA]</scope>
    <source>
        <strain evidence="2 3">DSM 24557</strain>
    </source>
</reference>
<keyword evidence="3" id="KW-1185">Reference proteome</keyword>
<dbReference type="PATRIC" id="fig|1008153.3.peg.1214"/>
<dbReference type="OrthoDB" id="241883at2157"/>
<comment type="caution">
    <text evidence="2">The sequence shown here is derived from an EMBL/GenBank/DDBJ whole genome shotgun (WGS) entry which is preliminary data.</text>
</comment>
<evidence type="ECO:0000256" key="1">
    <source>
        <dbReference type="SAM" id="MobiDB-lite"/>
    </source>
</evidence>
<proteinExistence type="predicted"/>
<evidence type="ECO:0000313" key="3">
    <source>
        <dbReference type="Proteomes" id="UP000075321"/>
    </source>
</evidence>
<dbReference type="AlphaFoldDB" id="A0A151AEW0"/>
<dbReference type="Proteomes" id="UP000075321">
    <property type="component" value="Unassembled WGS sequence"/>
</dbReference>
<name>A0A151AEW0_9EURY</name>
<gene>
    <name evidence="2" type="ORF">HAPAU_12070</name>
</gene>
<dbReference type="RefSeq" id="WP_169802625.1">
    <property type="nucleotide sequence ID" value="NZ_LTAZ01000004.1"/>
</dbReference>
<protein>
    <submittedName>
        <fullName evidence="2">Uncharacterized protein</fullName>
    </submittedName>
</protein>
<feature type="region of interest" description="Disordered" evidence="1">
    <location>
        <begin position="1"/>
        <end position="22"/>
    </location>
</feature>